<gene>
    <name evidence="1" type="ORF">H8E41_06030</name>
</gene>
<dbReference type="Proteomes" id="UP000614424">
    <property type="component" value="Unassembled WGS sequence"/>
</dbReference>
<comment type="caution">
    <text evidence="1">The sequence shown here is derived from an EMBL/GenBank/DDBJ whole genome shotgun (WGS) entry which is preliminary data.</text>
</comment>
<reference evidence="1 2" key="1">
    <citation type="submission" date="2020-08" db="EMBL/GenBank/DDBJ databases">
        <title>Bridging the membrane lipid divide: bacteria of the FCB group superphylum have the potential to synthesize archaeal ether lipids.</title>
        <authorList>
            <person name="Villanueva L."/>
            <person name="Von Meijenfeldt F.A.B."/>
            <person name="Westbye A.B."/>
            <person name="Yadav S."/>
            <person name="Hopmans E.C."/>
            <person name="Dutilh B.E."/>
            <person name="Sinninghe Damste J.S."/>
        </authorList>
    </citation>
    <scope>NUCLEOTIDE SEQUENCE [LARGE SCALE GENOMIC DNA]</scope>
    <source>
        <strain evidence="1">NIOZ-UU47</strain>
    </source>
</reference>
<evidence type="ECO:0008006" key="3">
    <source>
        <dbReference type="Google" id="ProtNLM"/>
    </source>
</evidence>
<protein>
    <recommendedName>
        <fullName evidence="3">Desulfoferrodoxin</fullName>
    </recommendedName>
</protein>
<evidence type="ECO:0000313" key="1">
    <source>
        <dbReference type="EMBL" id="MBC8317445.1"/>
    </source>
</evidence>
<dbReference type="EMBL" id="JACNJZ010000090">
    <property type="protein sequence ID" value="MBC8317445.1"/>
    <property type="molecule type" value="Genomic_DNA"/>
</dbReference>
<dbReference type="AlphaFoldDB" id="A0A8J6NCE6"/>
<organism evidence="1 2">
    <name type="scientific">Candidatus Desulfobia pelagia</name>
    <dbReference type="NCBI Taxonomy" id="2841692"/>
    <lineage>
        <taxon>Bacteria</taxon>
        <taxon>Pseudomonadati</taxon>
        <taxon>Thermodesulfobacteriota</taxon>
        <taxon>Desulfobulbia</taxon>
        <taxon>Desulfobulbales</taxon>
        <taxon>Desulfobulbaceae</taxon>
        <taxon>Candidatus Desulfobia</taxon>
    </lineage>
</organism>
<proteinExistence type="predicted"/>
<evidence type="ECO:0000313" key="2">
    <source>
        <dbReference type="Proteomes" id="UP000614424"/>
    </source>
</evidence>
<sequence length="108" mass="12206">MKISVDRNVVEFHPANEQETSELELLWRVMVDCLKDNKKMTPMGNYIPPGDTMARFVIEGIPGGKTVFSDKKSEKTCAYYCAVCNKYMNVKAGDDVPLCCGRLMEDMD</sequence>
<accession>A0A8J6NCE6</accession>
<name>A0A8J6NCE6_9BACT</name>